<dbReference type="Gene3D" id="3.40.50.300">
    <property type="entry name" value="P-loop containing nucleotide triphosphate hydrolases"/>
    <property type="match status" value="4"/>
</dbReference>
<evidence type="ECO:0000256" key="3">
    <source>
        <dbReference type="ARBA" id="ARBA00022840"/>
    </source>
</evidence>
<dbReference type="InterPro" id="IPR050206">
    <property type="entry name" value="FtsK/SpoIIIE/SftA"/>
</dbReference>
<name>A0A1G7KYA9_9ACTN</name>
<evidence type="ECO:0000256" key="4">
    <source>
        <dbReference type="PROSITE-ProRule" id="PRU00289"/>
    </source>
</evidence>
<proteinExistence type="predicted"/>
<dbReference type="SMART" id="SM00240">
    <property type="entry name" value="FHA"/>
    <property type="match status" value="1"/>
</dbReference>
<keyword evidence="5" id="KW-1133">Transmembrane helix</keyword>
<dbReference type="GO" id="GO:0003677">
    <property type="term" value="F:DNA binding"/>
    <property type="evidence" value="ECO:0007669"/>
    <property type="project" value="InterPro"/>
</dbReference>
<dbReference type="SUPFAM" id="SSF49879">
    <property type="entry name" value="SMAD/FHA domain"/>
    <property type="match status" value="1"/>
</dbReference>
<dbReference type="CDD" id="cd00060">
    <property type="entry name" value="FHA"/>
    <property type="match status" value="1"/>
</dbReference>
<organism evidence="8 9">
    <name type="scientific">Blastococcus aurantiacus</name>
    <dbReference type="NCBI Taxonomy" id="1550231"/>
    <lineage>
        <taxon>Bacteria</taxon>
        <taxon>Bacillati</taxon>
        <taxon>Actinomycetota</taxon>
        <taxon>Actinomycetes</taxon>
        <taxon>Geodermatophilales</taxon>
        <taxon>Geodermatophilaceae</taxon>
        <taxon>Blastococcus</taxon>
    </lineage>
</organism>
<gene>
    <name evidence="8" type="ORF">SAMN05660662_2134</name>
</gene>
<dbReference type="SUPFAM" id="SSF52540">
    <property type="entry name" value="P-loop containing nucleoside triphosphate hydrolases"/>
    <property type="match status" value="3"/>
</dbReference>
<keyword evidence="9" id="KW-1185">Reference proteome</keyword>
<dbReference type="RefSeq" id="WP_176946333.1">
    <property type="nucleotide sequence ID" value="NZ_FNBT01000003.1"/>
</dbReference>
<dbReference type="PROSITE" id="PS50006">
    <property type="entry name" value="FHA_DOMAIN"/>
    <property type="match status" value="1"/>
</dbReference>
<dbReference type="PANTHER" id="PTHR22683">
    <property type="entry name" value="SPORULATION PROTEIN RELATED"/>
    <property type="match status" value="1"/>
</dbReference>
<feature type="binding site" evidence="4">
    <location>
        <begin position="958"/>
        <end position="965"/>
    </location>
    <ligand>
        <name>ATP</name>
        <dbReference type="ChEBI" id="CHEBI:30616"/>
    </ligand>
</feature>
<dbReference type="GO" id="GO:0005524">
    <property type="term" value="F:ATP binding"/>
    <property type="evidence" value="ECO:0007669"/>
    <property type="project" value="UniProtKB-UniRule"/>
</dbReference>
<evidence type="ECO:0000256" key="2">
    <source>
        <dbReference type="ARBA" id="ARBA00022741"/>
    </source>
</evidence>
<dbReference type="Pfam" id="PF00498">
    <property type="entry name" value="FHA"/>
    <property type="match status" value="1"/>
</dbReference>
<dbReference type="InterPro" id="IPR027417">
    <property type="entry name" value="P-loop_NTPase"/>
</dbReference>
<feature type="binding site" evidence="4">
    <location>
        <begin position="638"/>
        <end position="645"/>
    </location>
    <ligand>
        <name>ATP</name>
        <dbReference type="ChEBI" id="CHEBI:30616"/>
    </ligand>
</feature>
<feature type="domain" description="FHA" evidence="6">
    <location>
        <begin position="118"/>
        <end position="167"/>
    </location>
</feature>
<dbReference type="STRING" id="1550231.SAMN05660662_2134"/>
<dbReference type="EMBL" id="FNBT01000003">
    <property type="protein sequence ID" value="SDF41860.1"/>
    <property type="molecule type" value="Genomic_DNA"/>
</dbReference>
<evidence type="ECO:0000256" key="1">
    <source>
        <dbReference type="ARBA" id="ARBA00022553"/>
    </source>
</evidence>
<dbReference type="PROSITE" id="PS50901">
    <property type="entry name" value="FTSK"/>
    <property type="match status" value="2"/>
</dbReference>
<protein>
    <submittedName>
        <fullName evidence="8">DNA segregation ATPase FtsK/SpoIIIE, S-DNA-T family</fullName>
    </submittedName>
</protein>
<evidence type="ECO:0000259" key="7">
    <source>
        <dbReference type="PROSITE" id="PS50901"/>
    </source>
</evidence>
<keyword evidence="5" id="KW-0472">Membrane</keyword>
<dbReference type="InterPro" id="IPR008984">
    <property type="entry name" value="SMAD_FHA_dom_sf"/>
</dbReference>
<dbReference type="InterPro" id="IPR000253">
    <property type="entry name" value="FHA_dom"/>
</dbReference>
<dbReference type="PANTHER" id="PTHR22683:SF1">
    <property type="entry name" value="TYPE VII SECRETION SYSTEM PROTEIN ESSC"/>
    <property type="match status" value="1"/>
</dbReference>
<feature type="domain" description="FtsK" evidence="7">
    <location>
        <begin position="941"/>
        <end position="1124"/>
    </location>
</feature>
<evidence type="ECO:0000256" key="5">
    <source>
        <dbReference type="SAM" id="Phobius"/>
    </source>
</evidence>
<dbReference type="InterPro" id="IPR002543">
    <property type="entry name" value="FtsK_dom"/>
</dbReference>
<keyword evidence="2 4" id="KW-0547">Nucleotide-binding</keyword>
<feature type="transmembrane region" description="Helical" evidence="5">
    <location>
        <begin position="262"/>
        <end position="280"/>
    </location>
</feature>
<evidence type="ECO:0000313" key="8">
    <source>
        <dbReference type="EMBL" id="SDF41860.1"/>
    </source>
</evidence>
<dbReference type="Gene3D" id="2.60.200.20">
    <property type="match status" value="1"/>
</dbReference>
<keyword evidence="1" id="KW-0597">Phosphoprotein</keyword>
<dbReference type="Pfam" id="PF01580">
    <property type="entry name" value="FtsK_SpoIIIE"/>
    <property type="match status" value="2"/>
</dbReference>
<feature type="transmembrane region" description="Helical" evidence="5">
    <location>
        <begin position="238"/>
        <end position="256"/>
    </location>
</feature>
<reference evidence="9" key="1">
    <citation type="submission" date="2016-10" db="EMBL/GenBank/DDBJ databases">
        <authorList>
            <person name="Varghese N."/>
            <person name="Submissions S."/>
        </authorList>
    </citation>
    <scope>NUCLEOTIDE SEQUENCE [LARGE SCALE GENOMIC DNA]</scope>
    <source>
        <strain evidence="9">DSM 44268</strain>
    </source>
</reference>
<evidence type="ECO:0000259" key="6">
    <source>
        <dbReference type="PROSITE" id="PS50006"/>
    </source>
</evidence>
<feature type="domain" description="FtsK" evidence="7">
    <location>
        <begin position="620"/>
        <end position="805"/>
    </location>
</feature>
<keyword evidence="5" id="KW-0812">Transmembrane</keyword>
<dbReference type="InterPro" id="IPR003593">
    <property type="entry name" value="AAA+_ATPase"/>
</dbReference>
<dbReference type="SMART" id="SM00382">
    <property type="entry name" value="AAA"/>
    <property type="match status" value="3"/>
</dbReference>
<dbReference type="Proteomes" id="UP000199406">
    <property type="component" value="Unassembled WGS sequence"/>
</dbReference>
<accession>A0A1G7KYA9</accession>
<sequence>MTPPPAPDDRPARSSRVWTLRGDEGVVDVEVTAGDDHRVADVLPLLRRTLGVPVPGLWSGPARLAADAPLSSAPLRHGALLGLGPPKGPSATARGPLELQVTGGPDAGRALALDRGPHVVGRGDGCSVQIPDPDISRRHLEIRVGEGAVEVRDLGSTNGSLLDDAPLDGVFRPWPPGSRLRLGATSLAVSGTADPPAVLEAQVGGRTVIRPLHRLRVLHEEREVSLPRPPAEVPRRRLAWVAVLLPAVGGVLLAWLLRTPTFLFFALLSPLVALGTWASDRWSGRRSTRRERAAYREDLAAARGRLDDAVREDVLVAEGEHPDPATVAAAVRRRSAQVWSRGSTGTDPLVIRLGTGPGAVRVTRREEGGRPEREVAEHVPVCVDLTAAGGLAMVGPRAQALGAMRAVLAQLTALHPPDALGLVLLTSRDRVADWTWARWLPHLPAGAAHAEAEPSTSSPGAERSLRTILAGVDPDRTASAPRAVVVVDRQVDGRTAALLRVARDVGVLVLTTAERPGELPVAVDASLTLAGETASTGLLAQDRAPDRTAVLVDRISAEVASELARDLADLVPASSGAALPREVRLLELPDCAIPDPADAAAGRWSDARNALRTTLGRSADGPVVVDLCRDGPHALVAGTTGSGKSELLQSLIAGLALNHPPDRCSFLLVDYKGGAAFADAAGLPHTVGMLTDLDGSTTARALRSLSAELSSREALLAAHGVSDLAALPATVALARLVIVVDEFATLAEELPGFVPGLVGIAQRGRSLGIHLVLATQRPGGVVSPEIRANCTLRICLRTTDEADSRDVVGTPAAAHLPVHAPGRALLRRGSGEPRTFQAARVAVPVPSAPEGPEVRLWVWPGGNRPGRRAATGATDLSRLVDALSRSAEARGTAAPHRPWQPPLPDIVRQADLDATAPGPAAEQAGARLRIGLVDRPDRQAQEPLELDLTAGGGVLAVGGPRSGRTTLLRSVLRSATARLGPGELHVHVLETAGGALCAEAAALPHAGTTISGADAFRTVRLLDRLNREVDARRTAPPGSSAPLVLVLVDGVEAAGALLDEAEPGRGSDGLLRLVRDGAAVGVTCVLTADRALPGGRLAAAARMRLLLPLPDRADYAVAGVTARAVPTHRPPGRALLGEDALECQLALPPSTAPRTVDRPGTAASAAPLCIADLPADPVLPPDVSVPDEPSGRGCWLAVGPGGDDGALLGVDLHRTGGLLVIGPPRSGRTTALESFARRLAASGGEVARLSPPHAAPEGDASQRWLDATDPEAVLAWAEGLRGRRGILLADDLGPSAEYSGIAALPRTGIVLLAAGSSGQLTGHYQGPVAALRRARTGLLLRPGPADAETVGIRLPRLPVAARPGSGWLVTDGAAQRVQVARTPPDPAPGR</sequence>
<keyword evidence="3 4" id="KW-0067">ATP-binding</keyword>
<evidence type="ECO:0000313" key="9">
    <source>
        <dbReference type="Proteomes" id="UP000199406"/>
    </source>
</evidence>
<dbReference type="CDD" id="cd01127">
    <property type="entry name" value="TrwB_TraG_TraD_VirD4"/>
    <property type="match status" value="1"/>
</dbReference>